<dbReference type="SUPFAM" id="SSF55874">
    <property type="entry name" value="ATPase domain of HSP90 chaperone/DNA topoisomerase II/histidine kinase"/>
    <property type="match status" value="1"/>
</dbReference>
<evidence type="ECO:0000256" key="5">
    <source>
        <dbReference type="ARBA" id="ARBA00022553"/>
    </source>
</evidence>
<gene>
    <name evidence="18" type="ORF">E3E12_05025</name>
</gene>
<keyword evidence="8" id="KW-0547">Nucleotide-binding</keyword>
<dbReference type="EC" id="2.7.13.3" evidence="3"/>
<evidence type="ECO:0000256" key="8">
    <source>
        <dbReference type="ARBA" id="ARBA00022741"/>
    </source>
</evidence>
<keyword evidence="9" id="KW-0418">Kinase</keyword>
<feature type="region of interest" description="Disordered" evidence="14">
    <location>
        <begin position="771"/>
        <end position="822"/>
    </location>
</feature>
<dbReference type="PROSITE" id="PS50885">
    <property type="entry name" value="HAMP"/>
    <property type="match status" value="1"/>
</dbReference>
<dbReference type="SMART" id="SM00387">
    <property type="entry name" value="HATPase_c"/>
    <property type="match status" value="1"/>
</dbReference>
<dbReference type="Pfam" id="PF02518">
    <property type="entry name" value="HATPase_c"/>
    <property type="match status" value="1"/>
</dbReference>
<dbReference type="CDD" id="cd00082">
    <property type="entry name" value="HisKA"/>
    <property type="match status" value="1"/>
</dbReference>
<dbReference type="PIRSF" id="PIRSF037532">
    <property type="entry name" value="STHK_NtrY"/>
    <property type="match status" value="1"/>
</dbReference>
<keyword evidence="4" id="KW-1003">Cell membrane</keyword>
<evidence type="ECO:0000256" key="6">
    <source>
        <dbReference type="ARBA" id="ARBA00022679"/>
    </source>
</evidence>
<evidence type="ECO:0000256" key="7">
    <source>
        <dbReference type="ARBA" id="ARBA00022692"/>
    </source>
</evidence>
<feature type="transmembrane region" description="Helical" evidence="15">
    <location>
        <begin position="285"/>
        <end position="307"/>
    </location>
</feature>
<evidence type="ECO:0000256" key="11">
    <source>
        <dbReference type="ARBA" id="ARBA00022989"/>
    </source>
</evidence>
<dbReference type="GO" id="GO:0005524">
    <property type="term" value="F:ATP binding"/>
    <property type="evidence" value="ECO:0007669"/>
    <property type="project" value="UniProtKB-KW"/>
</dbReference>
<evidence type="ECO:0000256" key="1">
    <source>
        <dbReference type="ARBA" id="ARBA00000085"/>
    </source>
</evidence>
<protein>
    <recommendedName>
        <fullName evidence="3">histidine kinase</fullName>
        <ecNumber evidence="3">2.7.13.3</ecNumber>
    </recommendedName>
</protein>
<dbReference type="Pfam" id="PF00672">
    <property type="entry name" value="HAMP"/>
    <property type="match status" value="2"/>
</dbReference>
<dbReference type="InterPro" id="IPR036097">
    <property type="entry name" value="HisK_dim/P_sf"/>
</dbReference>
<dbReference type="Gene3D" id="3.30.450.20">
    <property type="entry name" value="PAS domain"/>
    <property type="match status" value="1"/>
</dbReference>
<feature type="transmembrane region" description="Helical" evidence="15">
    <location>
        <begin position="70"/>
        <end position="97"/>
    </location>
</feature>
<dbReference type="SUPFAM" id="SSF55785">
    <property type="entry name" value="PYP-like sensor domain (PAS domain)"/>
    <property type="match status" value="1"/>
</dbReference>
<evidence type="ECO:0000259" key="17">
    <source>
        <dbReference type="PROSITE" id="PS50885"/>
    </source>
</evidence>
<dbReference type="InterPro" id="IPR045671">
    <property type="entry name" value="NtrY-like_N"/>
</dbReference>
<evidence type="ECO:0000259" key="16">
    <source>
        <dbReference type="PROSITE" id="PS50109"/>
    </source>
</evidence>
<keyword evidence="11 15" id="KW-1133">Transmembrane helix</keyword>
<evidence type="ECO:0000256" key="3">
    <source>
        <dbReference type="ARBA" id="ARBA00012438"/>
    </source>
</evidence>
<dbReference type="InterPro" id="IPR017232">
    <property type="entry name" value="NtrY"/>
</dbReference>
<dbReference type="KEGG" id="swf:E3E12_05025"/>
<dbReference type="GO" id="GO:0005886">
    <property type="term" value="C:plasma membrane"/>
    <property type="evidence" value="ECO:0007669"/>
    <property type="project" value="UniProtKB-SubCell"/>
</dbReference>
<keyword evidence="12" id="KW-0902">Two-component regulatory system</keyword>
<evidence type="ECO:0000256" key="15">
    <source>
        <dbReference type="SAM" id="Phobius"/>
    </source>
</evidence>
<dbReference type="Gene3D" id="1.10.287.130">
    <property type="match status" value="1"/>
</dbReference>
<dbReference type="InterPro" id="IPR003660">
    <property type="entry name" value="HAMP_dom"/>
</dbReference>
<dbReference type="InterPro" id="IPR036890">
    <property type="entry name" value="HATPase_C_sf"/>
</dbReference>
<dbReference type="AlphaFoldDB" id="A0A4Y6UCU5"/>
<keyword evidence="10" id="KW-0067">ATP-binding</keyword>
<dbReference type="InterPro" id="IPR004358">
    <property type="entry name" value="Sig_transdc_His_kin-like_C"/>
</dbReference>
<dbReference type="PANTHER" id="PTHR43065:SF10">
    <property type="entry name" value="PEROXIDE STRESS-ACTIVATED HISTIDINE KINASE MAK3"/>
    <property type="match status" value="1"/>
</dbReference>
<evidence type="ECO:0000256" key="12">
    <source>
        <dbReference type="ARBA" id="ARBA00023012"/>
    </source>
</evidence>
<dbReference type="InterPro" id="IPR005467">
    <property type="entry name" value="His_kinase_dom"/>
</dbReference>
<evidence type="ECO:0000313" key="18">
    <source>
        <dbReference type="EMBL" id="QDH14398.1"/>
    </source>
</evidence>
<evidence type="ECO:0000256" key="4">
    <source>
        <dbReference type="ARBA" id="ARBA00022475"/>
    </source>
</evidence>
<keyword evidence="5" id="KW-0597">Phosphoprotein</keyword>
<dbReference type="InterPro" id="IPR035965">
    <property type="entry name" value="PAS-like_dom_sf"/>
</dbReference>
<dbReference type="InterPro" id="IPR003594">
    <property type="entry name" value="HATPase_dom"/>
</dbReference>
<keyword evidence="13 15" id="KW-0472">Membrane</keyword>
<dbReference type="SMART" id="SM00304">
    <property type="entry name" value="HAMP"/>
    <property type="match status" value="1"/>
</dbReference>
<proteinExistence type="predicted"/>
<dbReference type="SUPFAM" id="SSF158472">
    <property type="entry name" value="HAMP domain-like"/>
    <property type="match status" value="1"/>
</dbReference>
<keyword evidence="19" id="KW-1185">Reference proteome</keyword>
<keyword evidence="6" id="KW-0808">Transferase</keyword>
<dbReference type="Pfam" id="PF19312">
    <property type="entry name" value="NtrY_N"/>
    <property type="match status" value="1"/>
</dbReference>
<dbReference type="EMBL" id="CP038231">
    <property type="protein sequence ID" value="QDH14398.1"/>
    <property type="molecule type" value="Genomic_DNA"/>
</dbReference>
<evidence type="ECO:0000256" key="10">
    <source>
        <dbReference type="ARBA" id="ARBA00022840"/>
    </source>
</evidence>
<evidence type="ECO:0000256" key="2">
    <source>
        <dbReference type="ARBA" id="ARBA00004651"/>
    </source>
</evidence>
<dbReference type="Proteomes" id="UP000318709">
    <property type="component" value="Chromosome"/>
</dbReference>
<dbReference type="OrthoDB" id="9776727at2"/>
<organism evidence="18 19">
    <name type="scientific">Formicincola oecophyllae</name>
    <dbReference type="NCBI Taxonomy" id="2558361"/>
    <lineage>
        <taxon>Bacteria</taxon>
        <taxon>Pseudomonadati</taxon>
        <taxon>Pseudomonadota</taxon>
        <taxon>Alphaproteobacteria</taxon>
        <taxon>Acetobacterales</taxon>
        <taxon>Acetobacteraceae</taxon>
        <taxon>Formicincola</taxon>
    </lineage>
</organism>
<dbReference type="SUPFAM" id="SSF47384">
    <property type="entry name" value="Homodimeric domain of signal transducing histidine kinase"/>
    <property type="match status" value="1"/>
</dbReference>
<dbReference type="InterPro" id="IPR003661">
    <property type="entry name" value="HisK_dim/P_dom"/>
</dbReference>
<dbReference type="Pfam" id="PF00512">
    <property type="entry name" value="HisKA"/>
    <property type="match status" value="1"/>
</dbReference>
<reference evidence="18 19" key="1">
    <citation type="submission" date="2019-03" db="EMBL/GenBank/DDBJ databases">
        <title>The complete genome sequence of Swingsia_sp. F3b2 LMG30590(T).</title>
        <authorList>
            <person name="Chua K.-O."/>
            <person name="Chan K.-G."/>
            <person name="See-Too W.-S."/>
        </authorList>
    </citation>
    <scope>NUCLEOTIDE SEQUENCE [LARGE SCALE GENOMIC DNA]</scope>
    <source>
        <strain evidence="18 19">F3b2</strain>
    </source>
</reference>
<dbReference type="Gene3D" id="3.30.565.10">
    <property type="entry name" value="Histidine kinase-like ATPase, C-terminal domain"/>
    <property type="match status" value="1"/>
</dbReference>
<dbReference type="CDD" id="cd06225">
    <property type="entry name" value="HAMP"/>
    <property type="match status" value="1"/>
</dbReference>
<dbReference type="GO" id="GO:0000155">
    <property type="term" value="F:phosphorelay sensor kinase activity"/>
    <property type="evidence" value="ECO:0007669"/>
    <property type="project" value="InterPro"/>
</dbReference>
<name>A0A4Y6UCU5_9PROT</name>
<comment type="catalytic activity">
    <reaction evidence="1">
        <text>ATP + protein L-histidine = ADP + protein N-phospho-L-histidine.</text>
        <dbReference type="EC" id="2.7.13.3"/>
    </reaction>
</comment>
<feature type="domain" description="Histidine kinase" evidence="16">
    <location>
        <begin position="557"/>
        <end position="806"/>
    </location>
</feature>
<dbReference type="PROSITE" id="PS50109">
    <property type="entry name" value="HIS_KIN"/>
    <property type="match status" value="1"/>
</dbReference>
<comment type="subcellular location">
    <subcellularLocation>
        <location evidence="2">Cell membrane</location>
        <topology evidence="2">Multi-pass membrane protein</topology>
    </subcellularLocation>
</comment>
<evidence type="ECO:0000256" key="13">
    <source>
        <dbReference type="ARBA" id="ARBA00023136"/>
    </source>
</evidence>
<feature type="domain" description="HAMP" evidence="17">
    <location>
        <begin position="311"/>
        <end position="382"/>
    </location>
</feature>
<feature type="transmembrane region" description="Helical" evidence="15">
    <location>
        <begin position="28"/>
        <end position="49"/>
    </location>
</feature>
<dbReference type="Gene3D" id="6.10.340.10">
    <property type="match status" value="1"/>
</dbReference>
<keyword evidence="7 15" id="KW-0812">Transmembrane</keyword>
<dbReference type="PRINTS" id="PR00344">
    <property type="entry name" value="BCTRLSENSOR"/>
</dbReference>
<feature type="region of interest" description="Disordered" evidence="14">
    <location>
        <begin position="338"/>
        <end position="358"/>
    </location>
</feature>
<dbReference type="RefSeq" id="WP_141444100.1">
    <property type="nucleotide sequence ID" value="NZ_CP038231.1"/>
</dbReference>
<sequence length="822" mass="87871">MVIALCLAFLTFALLAGGMGMALGHNSLILALMFLLDLLALILVVLAGWRQIGRLQAERRMGLAGARLHTRLVALFGVVAVAPTIIVGLLAALFFHFGVEIWFSNRVDSALTEAREVAVGYLHEHNANTRTEAFALANTLLTVENDEFAQGADLFHAPSRLQVLLDNEVLERGLSDAVVFDPLTERVVASAGFLSGRNAPPNTPQAEPELPPRSMVEMARAGDVAVLDQPEDRVVRAVVSLGGNSGLMLAITQPVDPEILRHVHTTSAIVAGYKHLLAHRRETQAVFVGIFALMGLLVLGVGMLIGLRLANRIARPLSLLILAARRVSHGDLAVRVPVPQNGGRHGAGREGAGPAPHERDDEVAVLSRAFNRMTDQLESQRGALVTANRQLDERRRFTETVLSGVSAGVIGLDCHQIIELPNRTASAILQRNLDDCIGKPLAEVVPEFAPLLAAAQQDPTREHTAEVQIDAEGAAAPGGPGDGGGAGAGRTLLVRVAGEFGADQLPTQLTRGAQHEVQPAKAVGRGPVPAGYVVTFDDITALQMAQRKAAWADVARRIAHEIRNPLTPIQLAAERLRRRFQKEISSDPETYSQLVETIIRQVGDIGRMVDEFSAFARMPQPEMAPHDLARLCREALVLQRHAHPEITFETSGLDGPKLTALCDRRLITQALTNLLQNAADAIDMAGRPAGVDGTRGTIALTLQRDGHDGVITVMDDGIGLPSAERHRLVEPYVTHKEKGTGLGLAIVRKIMDAHGGGLKLADAVWEQPTPAEQIGPAHDSKAPPGTQLGSGVARGTLVSLRLPLAEQQGGTTGNQGLERSKT</sequence>
<evidence type="ECO:0000256" key="9">
    <source>
        <dbReference type="ARBA" id="ARBA00022777"/>
    </source>
</evidence>
<dbReference type="SMART" id="SM00388">
    <property type="entry name" value="HisKA"/>
    <property type="match status" value="1"/>
</dbReference>
<dbReference type="PANTHER" id="PTHR43065">
    <property type="entry name" value="SENSOR HISTIDINE KINASE"/>
    <property type="match status" value="1"/>
</dbReference>
<evidence type="ECO:0000313" key="19">
    <source>
        <dbReference type="Proteomes" id="UP000318709"/>
    </source>
</evidence>
<evidence type="ECO:0000256" key="14">
    <source>
        <dbReference type="SAM" id="MobiDB-lite"/>
    </source>
</evidence>
<accession>A0A4Y6UCU5</accession>